<feature type="region of interest" description="Disordered" evidence="1">
    <location>
        <begin position="51"/>
        <end position="71"/>
    </location>
</feature>
<evidence type="ECO:0000256" key="2">
    <source>
        <dbReference type="SAM" id="Phobius"/>
    </source>
</evidence>
<evidence type="ECO:0000259" key="3">
    <source>
        <dbReference type="PROSITE" id="PS51724"/>
    </source>
</evidence>
<reference evidence="4" key="1">
    <citation type="submission" date="2017-05" db="EMBL/GenBank/DDBJ databases">
        <authorList>
            <person name="Imhoff J.F."/>
            <person name="Rahn T."/>
            <person name="Kuenzel S."/>
            <person name="Neulinger S.C."/>
        </authorList>
    </citation>
    <scope>NUCLEOTIDE SEQUENCE</scope>
    <source>
        <strain evidence="4">DSM 4395</strain>
    </source>
</reference>
<comment type="caution">
    <text evidence="4">The sequence shown here is derived from an EMBL/GenBank/DDBJ whole genome shotgun (WGS) entry which is preliminary data.</text>
</comment>
<reference evidence="4" key="2">
    <citation type="journal article" date="2020" name="Microorganisms">
        <title>Osmotic Adaptation and Compatible Solute Biosynthesis of Phototrophic Bacteria as Revealed from Genome Analyses.</title>
        <authorList>
            <person name="Imhoff J.F."/>
            <person name="Rahn T."/>
            <person name="Kunzel S."/>
            <person name="Keller A."/>
            <person name="Neulinger S.C."/>
        </authorList>
    </citation>
    <scope>NUCLEOTIDE SEQUENCE</scope>
    <source>
        <strain evidence="4">DSM 4395</strain>
    </source>
</reference>
<feature type="compositionally biased region" description="Low complexity" evidence="1">
    <location>
        <begin position="105"/>
        <end position="142"/>
    </location>
</feature>
<dbReference type="Pfam" id="PF05036">
    <property type="entry name" value="SPOR"/>
    <property type="match status" value="1"/>
</dbReference>
<dbReference type="PROSITE" id="PS51724">
    <property type="entry name" value="SPOR"/>
    <property type="match status" value="1"/>
</dbReference>
<dbReference type="PANTHER" id="PTHR38687:SF1">
    <property type="entry name" value="CELL DIVISION PROTEIN DEDD"/>
    <property type="match status" value="1"/>
</dbReference>
<keyword evidence="2" id="KW-0472">Membrane</keyword>
<dbReference type="Proteomes" id="UP001296967">
    <property type="component" value="Unassembled WGS sequence"/>
</dbReference>
<protein>
    <recommendedName>
        <fullName evidence="3">SPOR domain-containing protein</fullName>
    </recommendedName>
</protein>
<dbReference type="GO" id="GO:0030428">
    <property type="term" value="C:cell septum"/>
    <property type="evidence" value="ECO:0007669"/>
    <property type="project" value="TreeGrafter"/>
</dbReference>
<dbReference type="RefSeq" id="WP_201246600.1">
    <property type="nucleotide sequence ID" value="NZ_NHSF01000069.1"/>
</dbReference>
<dbReference type="SUPFAM" id="SSF110997">
    <property type="entry name" value="Sporulation related repeat"/>
    <property type="match status" value="1"/>
</dbReference>
<dbReference type="InterPro" id="IPR052521">
    <property type="entry name" value="Cell_div_SPOR-domain"/>
</dbReference>
<accession>A0AAJ0UI85</accession>
<feature type="region of interest" description="Disordered" evidence="1">
    <location>
        <begin position="89"/>
        <end position="154"/>
    </location>
</feature>
<feature type="compositionally biased region" description="Polar residues" evidence="1">
    <location>
        <begin position="51"/>
        <end position="62"/>
    </location>
</feature>
<feature type="compositionally biased region" description="Polar residues" evidence="1">
    <location>
        <begin position="144"/>
        <end position="154"/>
    </location>
</feature>
<dbReference type="Gene3D" id="3.30.70.1070">
    <property type="entry name" value="Sporulation related repeat"/>
    <property type="match status" value="1"/>
</dbReference>
<proteinExistence type="predicted"/>
<dbReference type="PANTHER" id="PTHR38687">
    <property type="entry name" value="CELL DIVISION PROTEIN DEDD-RELATED"/>
    <property type="match status" value="1"/>
</dbReference>
<keyword evidence="2" id="KW-1133">Transmembrane helix</keyword>
<feature type="domain" description="SPOR" evidence="3">
    <location>
        <begin position="151"/>
        <end position="230"/>
    </location>
</feature>
<dbReference type="GO" id="GO:0032506">
    <property type="term" value="P:cytokinetic process"/>
    <property type="evidence" value="ECO:0007669"/>
    <property type="project" value="TreeGrafter"/>
</dbReference>
<evidence type="ECO:0000313" key="5">
    <source>
        <dbReference type="Proteomes" id="UP001296967"/>
    </source>
</evidence>
<sequence length="230" mass="24520">MPKDYRRPTPTSTARRRGARRGTCAFWFLLGGLLGAFGVGYAWMIHEPTASSAGSEQATTRPPANPPQERTFDFYSLLPEEEVLVPAQEDDAEPPALPTPPPSGDPSTAAKPTPVATDTAAETTAPSATPSETSSPTSGAASNAAPSTTPGDSRSTYVLQLGSFRSSADAERLRAQLALKGIQTHIQTVTIDTGQTYHRVRTASYEKSEAQAMRAKLEDDGQESIMIRAR</sequence>
<keyword evidence="5" id="KW-1185">Reference proteome</keyword>
<dbReference type="InterPro" id="IPR007730">
    <property type="entry name" value="SPOR-like_dom"/>
</dbReference>
<evidence type="ECO:0000313" key="4">
    <source>
        <dbReference type="EMBL" id="MBK5931763.1"/>
    </source>
</evidence>
<feature type="transmembrane region" description="Helical" evidence="2">
    <location>
        <begin position="24"/>
        <end position="44"/>
    </location>
</feature>
<dbReference type="AlphaFoldDB" id="A0AAJ0UI85"/>
<keyword evidence="2" id="KW-0812">Transmembrane</keyword>
<dbReference type="GO" id="GO:0042834">
    <property type="term" value="F:peptidoglycan binding"/>
    <property type="evidence" value="ECO:0007669"/>
    <property type="project" value="InterPro"/>
</dbReference>
<name>A0AAJ0UI85_HALSE</name>
<dbReference type="InterPro" id="IPR036680">
    <property type="entry name" value="SPOR-like_sf"/>
</dbReference>
<evidence type="ECO:0000256" key="1">
    <source>
        <dbReference type="SAM" id="MobiDB-lite"/>
    </source>
</evidence>
<dbReference type="EMBL" id="NHSF01000069">
    <property type="protein sequence ID" value="MBK5931763.1"/>
    <property type="molecule type" value="Genomic_DNA"/>
</dbReference>
<feature type="compositionally biased region" description="Pro residues" evidence="1">
    <location>
        <begin position="95"/>
        <end position="104"/>
    </location>
</feature>
<dbReference type="GO" id="GO:0032153">
    <property type="term" value="C:cell division site"/>
    <property type="evidence" value="ECO:0007669"/>
    <property type="project" value="TreeGrafter"/>
</dbReference>
<gene>
    <name evidence="4" type="ORF">CCR82_14830</name>
</gene>
<organism evidence="4 5">
    <name type="scientific">Halochromatium salexigens</name>
    <name type="common">Chromatium salexigens</name>
    <dbReference type="NCBI Taxonomy" id="49447"/>
    <lineage>
        <taxon>Bacteria</taxon>
        <taxon>Pseudomonadati</taxon>
        <taxon>Pseudomonadota</taxon>
        <taxon>Gammaproteobacteria</taxon>
        <taxon>Chromatiales</taxon>
        <taxon>Chromatiaceae</taxon>
        <taxon>Halochromatium</taxon>
    </lineage>
</organism>